<feature type="compositionally biased region" description="Basic residues" evidence="8">
    <location>
        <begin position="9"/>
        <end position="19"/>
    </location>
</feature>
<evidence type="ECO:0000313" key="12">
    <source>
        <dbReference type="Proteomes" id="UP001498771"/>
    </source>
</evidence>
<feature type="domain" description="Nucleoporin Nup133/Nup155-like N-terminal" evidence="10">
    <location>
        <begin position="68"/>
        <end position="475"/>
    </location>
</feature>
<dbReference type="Pfam" id="PF08801">
    <property type="entry name" value="Nucleoporin_N"/>
    <property type="match status" value="1"/>
</dbReference>
<evidence type="ECO:0000256" key="8">
    <source>
        <dbReference type="SAM" id="MobiDB-lite"/>
    </source>
</evidence>
<evidence type="ECO:0000256" key="6">
    <source>
        <dbReference type="ARBA" id="ARBA00023010"/>
    </source>
</evidence>
<evidence type="ECO:0000256" key="3">
    <source>
        <dbReference type="ARBA" id="ARBA00022448"/>
    </source>
</evidence>
<evidence type="ECO:0000256" key="7">
    <source>
        <dbReference type="ARBA" id="ARBA00023242"/>
    </source>
</evidence>
<dbReference type="RefSeq" id="XP_064770835.1">
    <property type="nucleotide sequence ID" value="XM_064911621.1"/>
</dbReference>
<keyword evidence="5" id="KW-0653">Protein transport</keyword>
<sequence>MSSALSQRRSARLQARRSRQVSGLIRQPSEAVADSSQTAVSLASKANADVPLSTAAEQKAKDSVIEYTKNSKYCVLKLPALPNILKTSEDFTLHGYLDSATDFALLISPASAYVWRYISPDRLPATISFPISNATGTLPLGVLVSPSAGSDEPGLVLVNPLSGQITYWEAVGGVVAEGLLHRKKGVEALISLYQGETLEYLQNIEPAGVIVATSSGRFVLVALHDAAGRPGITCTGMRGSGTGLWSNLKGVLKFGSTRRDLVAIKPGKIIGRGERMVVTANVRGAVTLWQCSRSAHYELMFEMELKDQLLQSIDGVYPRAEQTFQVHDIEMLPDDESTGLILASFIYNEDSGLEQVYYILFTVSLVTNDFRIISAHRITCYTSPSSQRPRLLLPKPGYTAFIVLSHAVVMVDTVLQQQRTRTRTTTLFKWEDVIEFKKDTIDVIFSGTEDIVHENNQITRHAGIILVARRAGVIRIERFEDESSYTVVASSVDVIKSKLEQAVYYGFKEENPVDFGRGREVGYEVGDVEQALTEVSDEIISSSSVYSTEYPDTTECLSLRTEALGRLAEHLQYVFPSLSTECRIKTLTKLEKSEAARNVWVAWTSMPGRTRMLSEVITDLSKQENYDEQWFRVESMKIGDLAVAFSTKSLVRAQTASGHRGQMLKHVIESNEMLLTVLAKSAYRVREAFEQQLFHLEQYPPSTTEPWTSTWEILTALGKQYDVSRALASQLWELSEDQLSEFSGELKQLLDQLVALVKCLCESYEERIAYCSSLPDSRDQYEKLTALYLEQRGTWIKPLMGFGYNAQAYSIAETYRDFRTLAEMCREEKSELEKLGKETADRQELLALRLNRYFETYGYDFASVVYQYYIDTGHISELFVAFPGYKTYLERFLSSGEYDRMAWIHDIQQADFESAGDKLLKVSNDREEPLANRVVQASIAKLCAIQTQISGGEVREKLQEIEDTLEEIKEKQVEEDEKYEQGGEAMEE</sequence>
<proteinExistence type="inferred from homology"/>
<feature type="domain" description="Nucleoporin Nup133/Nup155-like C-terminal" evidence="9">
    <location>
        <begin position="755"/>
        <end position="966"/>
    </location>
</feature>
<evidence type="ECO:0000256" key="5">
    <source>
        <dbReference type="ARBA" id="ARBA00022927"/>
    </source>
</evidence>
<evidence type="ECO:0000259" key="9">
    <source>
        <dbReference type="Pfam" id="PF03177"/>
    </source>
</evidence>
<evidence type="ECO:0000256" key="2">
    <source>
        <dbReference type="ARBA" id="ARBA00005569"/>
    </source>
</evidence>
<feature type="region of interest" description="Disordered" evidence="8">
    <location>
        <begin position="969"/>
        <end position="988"/>
    </location>
</feature>
<reference evidence="11 12" key="1">
    <citation type="submission" date="2024-03" db="EMBL/GenBank/DDBJ databases">
        <title>Genome-scale model development and genomic sequencing of the oleaginous clade Lipomyces.</title>
        <authorList>
            <consortium name="Lawrence Berkeley National Laboratory"/>
            <person name="Czajka J.J."/>
            <person name="Han Y."/>
            <person name="Kim J."/>
            <person name="Mondo S.J."/>
            <person name="Hofstad B.A."/>
            <person name="Robles A."/>
            <person name="Haridas S."/>
            <person name="Riley R."/>
            <person name="LaButti K."/>
            <person name="Pangilinan J."/>
            <person name="Andreopoulos W."/>
            <person name="Lipzen A."/>
            <person name="Yan J."/>
            <person name="Wang M."/>
            <person name="Ng V."/>
            <person name="Grigoriev I.V."/>
            <person name="Spatafora J.W."/>
            <person name="Magnuson J.K."/>
            <person name="Baker S.E."/>
            <person name="Pomraning K.R."/>
        </authorList>
    </citation>
    <scope>NUCLEOTIDE SEQUENCE [LARGE SCALE GENOMIC DNA]</scope>
    <source>
        <strain evidence="11 12">Phaff 52-87</strain>
    </source>
</reference>
<keyword evidence="3" id="KW-0813">Transport</keyword>
<protein>
    <submittedName>
        <fullName evidence="11">Nup133 N terminal like-domain-containing protein</fullName>
    </submittedName>
</protein>
<keyword evidence="7" id="KW-0539">Nucleus</keyword>
<dbReference type="InterPro" id="IPR037624">
    <property type="entry name" value="Nup133-like"/>
</dbReference>
<comment type="caution">
    <text evidence="11">The sequence shown here is derived from an EMBL/GenBank/DDBJ whole genome shotgun (WGS) entry which is preliminary data.</text>
</comment>
<dbReference type="PANTHER" id="PTHR13405:SF11">
    <property type="entry name" value="NUCLEAR PORE COMPLEX PROTEIN NUP133"/>
    <property type="match status" value="1"/>
</dbReference>
<dbReference type="PANTHER" id="PTHR13405">
    <property type="entry name" value="NUCLEAR PORE COMPLEX PROTEIN NUP133"/>
    <property type="match status" value="1"/>
</dbReference>
<dbReference type="GeneID" id="90037133"/>
<dbReference type="InterPro" id="IPR015943">
    <property type="entry name" value="WD40/YVTN_repeat-like_dom_sf"/>
</dbReference>
<name>A0ABR1FD73_9ASCO</name>
<dbReference type="Gene3D" id="2.130.10.10">
    <property type="entry name" value="YVTN repeat-like/Quinoprotein amine dehydrogenase"/>
    <property type="match status" value="1"/>
</dbReference>
<dbReference type="Pfam" id="PF03177">
    <property type="entry name" value="Nucleoporin_C"/>
    <property type="match status" value="1"/>
</dbReference>
<comment type="similarity">
    <text evidence="2">Belongs to the nucleoporin Nup133 family.</text>
</comment>
<keyword evidence="4" id="KW-0509">mRNA transport</keyword>
<dbReference type="Proteomes" id="UP001498771">
    <property type="component" value="Unassembled WGS sequence"/>
</dbReference>
<dbReference type="EMBL" id="JBBJBU010000001">
    <property type="protein sequence ID" value="KAK7207802.1"/>
    <property type="molecule type" value="Genomic_DNA"/>
</dbReference>
<keyword evidence="12" id="KW-1185">Reference proteome</keyword>
<evidence type="ECO:0000256" key="1">
    <source>
        <dbReference type="ARBA" id="ARBA00004259"/>
    </source>
</evidence>
<dbReference type="InterPro" id="IPR007187">
    <property type="entry name" value="Nucleoporin_Nup133/Nup155_C"/>
</dbReference>
<dbReference type="SUPFAM" id="SSF117289">
    <property type="entry name" value="Nucleoporin domain"/>
    <property type="match status" value="1"/>
</dbReference>
<organism evidence="11 12">
    <name type="scientific">Myxozyma melibiosi</name>
    <dbReference type="NCBI Taxonomy" id="54550"/>
    <lineage>
        <taxon>Eukaryota</taxon>
        <taxon>Fungi</taxon>
        <taxon>Dikarya</taxon>
        <taxon>Ascomycota</taxon>
        <taxon>Saccharomycotina</taxon>
        <taxon>Lipomycetes</taxon>
        <taxon>Lipomycetales</taxon>
        <taxon>Lipomycetaceae</taxon>
        <taxon>Myxozyma</taxon>
    </lineage>
</organism>
<evidence type="ECO:0000259" key="10">
    <source>
        <dbReference type="Pfam" id="PF08801"/>
    </source>
</evidence>
<dbReference type="Gene3D" id="1.20.58.1380">
    <property type="match status" value="1"/>
</dbReference>
<accession>A0ABR1FD73</accession>
<keyword evidence="6" id="KW-0811">Translocation</keyword>
<evidence type="ECO:0000313" key="11">
    <source>
        <dbReference type="EMBL" id="KAK7207802.1"/>
    </source>
</evidence>
<dbReference type="InterPro" id="IPR014908">
    <property type="entry name" value="Nucleoporin_Nup133/Nup155_N"/>
</dbReference>
<feature type="region of interest" description="Disordered" evidence="8">
    <location>
        <begin position="1"/>
        <end position="22"/>
    </location>
</feature>
<comment type="subcellular location">
    <subcellularLocation>
        <location evidence="1">Nucleus envelope</location>
    </subcellularLocation>
</comment>
<gene>
    <name evidence="11" type="ORF">BZA70DRAFT_272243</name>
</gene>
<evidence type="ECO:0000256" key="4">
    <source>
        <dbReference type="ARBA" id="ARBA00022816"/>
    </source>
</evidence>